<feature type="binding site" evidence="6">
    <location>
        <position position="139"/>
    </location>
    <ligand>
        <name>FAD</name>
        <dbReference type="ChEBI" id="CHEBI:57692"/>
    </ligand>
</feature>
<evidence type="ECO:0000256" key="3">
    <source>
        <dbReference type="ARBA" id="ARBA00022630"/>
    </source>
</evidence>
<dbReference type="SUPFAM" id="SSF51905">
    <property type="entry name" value="FAD/NAD(P)-binding domain"/>
    <property type="match status" value="1"/>
</dbReference>
<dbReference type="GO" id="GO:0016614">
    <property type="term" value="F:oxidoreductase activity, acting on CH-OH group of donors"/>
    <property type="evidence" value="ECO:0007669"/>
    <property type="project" value="InterPro"/>
</dbReference>
<dbReference type="InterPro" id="IPR051871">
    <property type="entry name" value="GMC_Oxidoreductase-Related"/>
</dbReference>
<comment type="cofactor">
    <cofactor evidence="1 6">
        <name>FAD</name>
        <dbReference type="ChEBI" id="CHEBI:57692"/>
    </cofactor>
</comment>
<dbReference type="Pfam" id="PF00732">
    <property type="entry name" value="GMC_oxred_N"/>
    <property type="match status" value="1"/>
</dbReference>
<comment type="similarity">
    <text evidence="2">Belongs to the GMC oxidoreductase family.</text>
</comment>
<evidence type="ECO:0000256" key="2">
    <source>
        <dbReference type="ARBA" id="ARBA00010790"/>
    </source>
</evidence>
<dbReference type="GO" id="GO:0050660">
    <property type="term" value="F:flavin adenine dinucleotide binding"/>
    <property type="evidence" value="ECO:0007669"/>
    <property type="project" value="InterPro"/>
</dbReference>
<evidence type="ECO:0000256" key="6">
    <source>
        <dbReference type="PIRSR" id="PIRSR000137-2"/>
    </source>
</evidence>
<feature type="binding site" evidence="6">
    <location>
        <begin position="557"/>
        <end position="558"/>
    </location>
    <ligand>
        <name>FAD</name>
        <dbReference type="ChEBI" id="CHEBI:57692"/>
    </ligand>
</feature>
<dbReference type="OMA" id="NAMMYHH"/>
<dbReference type="InParanoid" id="A0A061FZT6"/>
<feature type="binding site" evidence="6">
    <location>
        <begin position="93"/>
        <end position="94"/>
    </location>
    <ligand>
        <name>FAD</name>
        <dbReference type="ChEBI" id="CHEBI:57692"/>
    </ligand>
</feature>
<evidence type="ECO:0000256" key="7">
    <source>
        <dbReference type="PIRSR" id="PIRSR000137-3"/>
    </source>
</evidence>
<feature type="binding site" evidence="6">
    <location>
        <position position="252"/>
    </location>
    <ligand>
        <name>FAD</name>
        <dbReference type="ChEBI" id="CHEBI:57692"/>
    </ligand>
</feature>
<dbReference type="eggNOG" id="KOG1238">
    <property type="taxonomic scope" value="Eukaryota"/>
</dbReference>
<evidence type="ECO:0000256" key="5">
    <source>
        <dbReference type="ARBA" id="ARBA00022827"/>
    </source>
</evidence>
<dbReference type="Gene3D" id="3.50.50.60">
    <property type="entry name" value="FAD/NAD(P)-binding domain"/>
    <property type="match status" value="1"/>
</dbReference>
<evidence type="ECO:0000256" key="1">
    <source>
        <dbReference type="ARBA" id="ARBA00001974"/>
    </source>
</evidence>
<dbReference type="PANTHER" id="PTHR45968:SF31">
    <property type="entry name" value="GLUCOSE-METHANOL-CHOLINE (GMC) OXIDOREDUCTASE FAMILY PROTEIN"/>
    <property type="match status" value="1"/>
</dbReference>
<accession>A0A061FZT6</accession>
<dbReference type="AlphaFoldDB" id="A0A061FZT6"/>
<sequence>MDFSCFIRELFGSKVRKCYMHLESRKYPTVFLVAVFALHHFCHAEKAPYYSFVQESTSAPPVSFHDYIIVGGGTAGCPLAATLSESANVLVLERGGSPYVNPSKTDEANLFPTLFDPSPNSYAQAFVSEDGVYNHRARVLGGGSVINAGFYSHAETDFVKEAGLDEALVNDSYQWVEKEVVFEPPVLQWQSAVRDGLLEAGVLPYNGFTYDHIYGTKIGATIFDMDGHRHSAADLLEYADPKKIKVYLHAKVPKIILTTEIGSRARAKGVIFEDALGVRHEAFLTEDSNIEIILAAGAIGSPQLLMLSGVGPAHHLKALGMKVLIDQPMVGQGMADNPLNGLYIPSPLPVELSLASVVGITRFGNYIEAISGLNLAPSWIQWTSKISPTILNQIESKTKIGSFLVNTRIKGGIIIDKVKGPISTGHLELRSKNPNDTPKVWFNYFQVPEDLRKCVQGIQTILKVVDSKAFSKFRYKTISTQDLLNLVAALPLNLRPRHLNAAISLEQYCIDTVMTMWHYHGGCHVGKVVDQDYRVLGVDGLRVVDGSTFNFSPGTNPQSTVMMLGRYMGVRIQQDRHSYKRK</sequence>
<dbReference type="HOGENOM" id="CLU_026750_0_0_1"/>
<feature type="domain" description="Glucose-methanol-choline oxidoreductase N-terminal" evidence="8">
    <location>
        <begin position="297"/>
        <end position="311"/>
    </location>
</feature>
<protein>
    <submittedName>
        <fullName evidence="9">Glucose-methanol-choline (GMC) oxidoreductase family protein, putative</fullName>
    </submittedName>
</protein>
<dbReference type="Gramene" id="EOY23060">
    <property type="protein sequence ID" value="EOY23060"/>
    <property type="gene ID" value="TCM_015068"/>
</dbReference>
<dbReference type="InterPro" id="IPR007867">
    <property type="entry name" value="GMC_OxRtase_C"/>
</dbReference>
<evidence type="ECO:0000259" key="8">
    <source>
        <dbReference type="PROSITE" id="PS00624"/>
    </source>
</evidence>
<dbReference type="PROSITE" id="PS00624">
    <property type="entry name" value="GMC_OXRED_2"/>
    <property type="match status" value="1"/>
</dbReference>
<dbReference type="InterPro" id="IPR000172">
    <property type="entry name" value="GMC_OxRdtase_N"/>
</dbReference>
<keyword evidence="3" id="KW-0285">Flavoprotein</keyword>
<dbReference type="InterPro" id="IPR012132">
    <property type="entry name" value="GMC_OxRdtase"/>
</dbReference>
<dbReference type="FunCoup" id="A0A061FZT6">
    <property type="interactions" value="301"/>
</dbReference>
<dbReference type="Pfam" id="PF05199">
    <property type="entry name" value="GMC_oxred_C"/>
    <property type="match status" value="1"/>
</dbReference>
<feature type="binding site" evidence="6">
    <location>
        <position position="546"/>
    </location>
    <ligand>
        <name>FAD</name>
        <dbReference type="ChEBI" id="CHEBI:57692"/>
    </ligand>
</feature>
<keyword evidence="10" id="KW-1185">Reference proteome</keyword>
<evidence type="ECO:0000256" key="4">
    <source>
        <dbReference type="ARBA" id="ARBA00022729"/>
    </source>
</evidence>
<dbReference type="STRING" id="3641.A0A061FZT6"/>
<evidence type="ECO:0000313" key="10">
    <source>
        <dbReference type="Proteomes" id="UP000026915"/>
    </source>
</evidence>
<dbReference type="Proteomes" id="UP000026915">
    <property type="component" value="Chromosome 3"/>
</dbReference>
<reference evidence="9 10" key="1">
    <citation type="journal article" date="2013" name="Genome Biol.">
        <title>The genome sequence of the most widely cultivated cacao type and its use to identify candidate genes regulating pod color.</title>
        <authorList>
            <person name="Motamayor J.C."/>
            <person name="Mockaitis K."/>
            <person name="Schmutz J."/>
            <person name="Haiminen N."/>
            <person name="Iii D.L."/>
            <person name="Cornejo O."/>
            <person name="Findley S.D."/>
            <person name="Zheng P."/>
            <person name="Utro F."/>
            <person name="Royaert S."/>
            <person name="Saski C."/>
            <person name="Jenkins J."/>
            <person name="Podicheti R."/>
            <person name="Zhao M."/>
            <person name="Scheffler B.E."/>
            <person name="Stack J.C."/>
            <person name="Feltus F.A."/>
            <person name="Mustiga G.M."/>
            <person name="Amores F."/>
            <person name="Phillips W."/>
            <person name="Marelli J.P."/>
            <person name="May G.D."/>
            <person name="Shapiro H."/>
            <person name="Ma J."/>
            <person name="Bustamante C.D."/>
            <person name="Schnell R.J."/>
            <person name="Main D."/>
            <person name="Gilbert D."/>
            <person name="Parida L."/>
            <person name="Kuhn D.N."/>
        </authorList>
    </citation>
    <scope>NUCLEOTIDE SEQUENCE [LARGE SCALE GENOMIC DNA]</scope>
    <source>
        <strain evidence="10">cv. Matina 1-6</strain>
    </source>
</reference>
<organism evidence="9 10">
    <name type="scientific">Theobroma cacao</name>
    <name type="common">Cacao</name>
    <name type="synonym">Cocoa</name>
    <dbReference type="NCBI Taxonomy" id="3641"/>
    <lineage>
        <taxon>Eukaryota</taxon>
        <taxon>Viridiplantae</taxon>
        <taxon>Streptophyta</taxon>
        <taxon>Embryophyta</taxon>
        <taxon>Tracheophyta</taxon>
        <taxon>Spermatophyta</taxon>
        <taxon>Magnoliopsida</taxon>
        <taxon>eudicotyledons</taxon>
        <taxon>Gunneridae</taxon>
        <taxon>Pentapetalae</taxon>
        <taxon>rosids</taxon>
        <taxon>malvids</taxon>
        <taxon>Malvales</taxon>
        <taxon>Malvaceae</taxon>
        <taxon>Byttnerioideae</taxon>
        <taxon>Theobroma</taxon>
    </lineage>
</organism>
<dbReference type="InterPro" id="IPR036188">
    <property type="entry name" value="FAD/NAD-bd_sf"/>
</dbReference>
<feature type="disulfide bond" evidence="7">
    <location>
        <begin position="454"/>
        <end position="509"/>
    </location>
</feature>
<dbReference type="PIRSF" id="PIRSF000137">
    <property type="entry name" value="Alcohol_oxidase"/>
    <property type="match status" value="1"/>
</dbReference>
<dbReference type="SUPFAM" id="SSF54373">
    <property type="entry name" value="FAD-linked reductases, C-terminal domain"/>
    <property type="match status" value="1"/>
</dbReference>
<keyword evidence="4" id="KW-0732">Signal</keyword>
<dbReference type="Gene3D" id="3.30.410.40">
    <property type="match status" value="1"/>
</dbReference>
<dbReference type="PANTHER" id="PTHR45968">
    <property type="entry name" value="OSJNBA0019K04.7 PROTEIN"/>
    <property type="match status" value="1"/>
</dbReference>
<keyword evidence="7" id="KW-1015">Disulfide bond</keyword>
<evidence type="ECO:0000313" key="9">
    <source>
        <dbReference type="EMBL" id="EOY23060.1"/>
    </source>
</evidence>
<dbReference type="EMBL" id="CM001881">
    <property type="protein sequence ID" value="EOY23060.1"/>
    <property type="molecule type" value="Genomic_DNA"/>
</dbReference>
<gene>
    <name evidence="9" type="ORF">TCM_015068</name>
</gene>
<proteinExistence type="inferred from homology"/>
<feature type="binding site" evidence="6">
    <location>
        <begin position="517"/>
        <end position="518"/>
    </location>
    <ligand>
        <name>FAD</name>
        <dbReference type="ChEBI" id="CHEBI:57692"/>
    </ligand>
</feature>
<keyword evidence="5 6" id="KW-0274">FAD</keyword>
<name>A0A061FZT6_THECC</name>